<name>A0ABV4UDM1_9RHOO</name>
<keyword evidence="3" id="KW-0813">Transport</keyword>
<dbReference type="Gene3D" id="3.30.1150.10">
    <property type="match status" value="1"/>
</dbReference>
<feature type="compositionally biased region" description="Pro residues" evidence="10">
    <location>
        <begin position="87"/>
        <end position="111"/>
    </location>
</feature>
<dbReference type="InterPro" id="IPR006260">
    <property type="entry name" value="TonB/TolA_C"/>
</dbReference>
<reference evidence="13" key="1">
    <citation type="submission" date="2024-06" db="EMBL/GenBank/DDBJ databases">
        <title>Radixoralia hellwigii gen. nov., sp nov., isolated from a root canal in the human oral cavity.</title>
        <authorList>
            <person name="Bartsch S."/>
            <person name="Wittmer A."/>
            <person name="Schulz A.-K."/>
            <person name="Neumann-Schaal M."/>
            <person name="Wolf J."/>
            <person name="Gronow S."/>
            <person name="Tennert C."/>
            <person name="Haecker G."/>
            <person name="Cieplik F."/>
            <person name="Al-Ahmad A."/>
        </authorList>
    </citation>
    <scope>NUCLEOTIDE SEQUENCE [LARGE SCALE GENOMIC DNA]</scope>
    <source>
        <strain evidence="13">Wk13</strain>
    </source>
</reference>
<evidence type="ECO:0000313" key="13">
    <source>
        <dbReference type="Proteomes" id="UP001574673"/>
    </source>
</evidence>
<gene>
    <name evidence="12" type="ORF">ABCS64_05365</name>
</gene>
<keyword evidence="5" id="KW-0997">Cell inner membrane</keyword>
<comment type="subcellular location">
    <subcellularLocation>
        <location evidence="1">Cell inner membrane</location>
        <topology evidence="1">Single-pass membrane protein</topology>
        <orientation evidence="1">Periplasmic side</orientation>
    </subcellularLocation>
</comment>
<dbReference type="PROSITE" id="PS52015">
    <property type="entry name" value="TONB_CTD"/>
    <property type="match status" value="1"/>
</dbReference>
<feature type="compositionally biased region" description="Pro residues" evidence="10">
    <location>
        <begin position="53"/>
        <end position="63"/>
    </location>
</feature>
<evidence type="ECO:0000256" key="7">
    <source>
        <dbReference type="ARBA" id="ARBA00022927"/>
    </source>
</evidence>
<feature type="compositionally biased region" description="Basic and acidic residues" evidence="10">
    <location>
        <begin position="112"/>
        <end position="135"/>
    </location>
</feature>
<sequence length="231" mass="25488">MPAYFSPYPPFRLIIAFALSLILHGSLLISDAFRRLPPRPSPPPLQVMLRTPEPVPLPTPEPAPEMLLKNTLTAAKEETPEIKPAPDLTPPEPTPIPKPTPTPKVTPPAPRPDLHKPSPEKRPPARTVRQPDKPHPRPGSWQITGTPPLAAVQRKLSEFVFYPEEARIQGIEGTVYLFIQLGPDCTVEDVRIDGSSGSRLLDKAAEKGAWAIHQLPGCRSGVYPYIFRLVD</sequence>
<dbReference type="NCBIfam" id="TIGR01352">
    <property type="entry name" value="tonB_Cterm"/>
    <property type="match status" value="1"/>
</dbReference>
<dbReference type="PANTHER" id="PTHR33446:SF11">
    <property type="entry name" value="TONB3"/>
    <property type="match status" value="1"/>
</dbReference>
<keyword evidence="9" id="KW-0472">Membrane</keyword>
<organism evidence="12 13">
    <name type="scientific">Dentiradicibacter hellwigii</name>
    <dbReference type="NCBI Taxonomy" id="3149053"/>
    <lineage>
        <taxon>Bacteria</taxon>
        <taxon>Pseudomonadati</taxon>
        <taxon>Pseudomonadota</taxon>
        <taxon>Betaproteobacteria</taxon>
        <taxon>Rhodocyclales</taxon>
        <taxon>Rhodocyclaceae</taxon>
        <taxon>Dentiradicibacter</taxon>
    </lineage>
</organism>
<keyword evidence="13" id="KW-1185">Reference proteome</keyword>
<dbReference type="PANTHER" id="PTHR33446">
    <property type="entry name" value="PROTEIN TONB-RELATED"/>
    <property type="match status" value="1"/>
</dbReference>
<dbReference type="SUPFAM" id="SSF74653">
    <property type="entry name" value="TolA/TonB C-terminal domain"/>
    <property type="match status" value="1"/>
</dbReference>
<keyword evidence="6" id="KW-0812">Transmembrane</keyword>
<keyword evidence="8" id="KW-1133">Transmembrane helix</keyword>
<dbReference type="Pfam" id="PF03544">
    <property type="entry name" value="TonB_C"/>
    <property type="match status" value="1"/>
</dbReference>
<dbReference type="Proteomes" id="UP001574673">
    <property type="component" value="Unassembled WGS sequence"/>
</dbReference>
<evidence type="ECO:0000256" key="3">
    <source>
        <dbReference type="ARBA" id="ARBA00022448"/>
    </source>
</evidence>
<protein>
    <submittedName>
        <fullName evidence="12">TonB family protein</fullName>
    </submittedName>
</protein>
<evidence type="ECO:0000256" key="4">
    <source>
        <dbReference type="ARBA" id="ARBA00022475"/>
    </source>
</evidence>
<feature type="domain" description="TonB C-terminal" evidence="11">
    <location>
        <begin position="147"/>
        <end position="231"/>
    </location>
</feature>
<feature type="region of interest" description="Disordered" evidence="10">
    <location>
        <begin position="80"/>
        <end position="146"/>
    </location>
</feature>
<comment type="similarity">
    <text evidence="2">Belongs to the TonB family.</text>
</comment>
<dbReference type="InterPro" id="IPR051045">
    <property type="entry name" value="TonB-dependent_transducer"/>
</dbReference>
<keyword evidence="4" id="KW-1003">Cell membrane</keyword>
<proteinExistence type="inferred from homology"/>
<dbReference type="RefSeq" id="WP_418890871.1">
    <property type="nucleotide sequence ID" value="NZ_JBEUWX010000002.1"/>
</dbReference>
<dbReference type="InterPro" id="IPR037682">
    <property type="entry name" value="TonB_C"/>
</dbReference>
<evidence type="ECO:0000256" key="10">
    <source>
        <dbReference type="SAM" id="MobiDB-lite"/>
    </source>
</evidence>
<dbReference type="EMBL" id="JBEUWX010000002">
    <property type="protein sequence ID" value="MFA9949762.1"/>
    <property type="molecule type" value="Genomic_DNA"/>
</dbReference>
<evidence type="ECO:0000259" key="11">
    <source>
        <dbReference type="PROSITE" id="PS52015"/>
    </source>
</evidence>
<accession>A0ABV4UDM1</accession>
<evidence type="ECO:0000256" key="6">
    <source>
        <dbReference type="ARBA" id="ARBA00022692"/>
    </source>
</evidence>
<evidence type="ECO:0000256" key="5">
    <source>
        <dbReference type="ARBA" id="ARBA00022519"/>
    </source>
</evidence>
<evidence type="ECO:0000256" key="9">
    <source>
        <dbReference type="ARBA" id="ARBA00023136"/>
    </source>
</evidence>
<evidence type="ECO:0000256" key="1">
    <source>
        <dbReference type="ARBA" id="ARBA00004383"/>
    </source>
</evidence>
<evidence type="ECO:0000256" key="2">
    <source>
        <dbReference type="ARBA" id="ARBA00006555"/>
    </source>
</evidence>
<keyword evidence="7" id="KW-0653">Protein transport</keyword>
<evidence type="ECO:0000256" key="8">
    <source>
        <dbReference type="ARBA" id="ARBA00022989"/>
    </source>
</evidence>
<feature type="region of interest" description="Disordered" evidence="10">
    <location>
        <begin position="37"/>
        <end position="64"/>
    </location>
</feature>
<evidence type="ECO:0000313" key="12">
    <source>
        <dbReference type="EMBL" id="MFA9949762.1"/>
    </source>
</evidence>
<comment type="caution">
    <text evidence="12">The sequence shown here is derived from an EMBL/GenBank/DDBJ whole genome shotgun (WGS) entry which is preliminary data.</text>
</comment>